<evidence type="ECO:0000313" key="2">
    <source>
        <dbReference type="EMBL" id="TLU67234.1"/>
    </source>
</evidence>
<name>A0A5R9INW8_9GAMM</name>
<dbReference type="EMBL" id="VCBC01000003">
    <property type="protein sequence ID" value="TLU67234.1"/>
    <property type="molecule type" value="Genomic_DNA"/>
</dbReference>
<accession>A0A5R9INW8</accession>
<dbReference type="AlphaFoldDB" id="A0A5R9INW8"/>
<organism evidence="2 3">
    <name type="scientific">Thalassotalea litorea</name>
    <dbReference type="NCBI Taxonomy" id="2020715"/>
    <lineage>
        <taxon>Bacteria</taxon>
        <taxon>Pseudomonadati</taxon>
        <taxon>Pseudomonadota</taxon>
        <taxon>Gammaproteobacteria</taxon>
        <taxon>Alteromonadales</taxon>
        <taxon>Colwelliaceae</taxon>
        <taxon>Thalassotalea</taxon>
    </lineage>
</organism>
<feature type="transmembrane region" description="Helical" evidence="1">
    <location>
        <begin position="6"/>
        <end position="31"/>
    </location>
</feature>
<reference evidence="2 3" key="1">
    <citation type="submission" date="2019-05" db="EMBL/GenBank/DDBJ databases">
        <title>Genome sequences of Thalassotalea litorea 1K03283.</title>
        <authorList>
            <person name="Zhang D."/>
        </authorList>
    </citation>
    <scope>NUCLEOTIDE SEQUENCE [LARGE SCALE GENOMIC DNA]</scope>
    <source>
        <strain evidence="2 3">MCCC 1K03283</strain>
    </source>
</reference>
<dbReference type="Proteomes" id="UP000307790">
    <property type="component" value="Unassembled WGS sequence"/>
</dbReference>
<keyword evidence="1" id="KW-1133">Transmembrane helix</keyword>
<keyword evidence="1" id="KW-0812">Transmembrane</keyword>
<gene>
    <name evidence="2" type="ORF">FE810_02830</name>
</gene>
<sequence length="94" mass="10427">MTINQFFANCLSALLALLGAVGLTAIIWALIQRPEQLIKNLTVVFGLCALWGVICLFLAIYETLKQIRNKLEQQNELLASSAPKATKERIEPTL</sequence>
<comment type="caution">
    <text evidence="2">The sequence shown here is derived from an EMBL/GenBank/DDBJ whole genome shotgun (WGS) entry which is preliminary data.</text>
</comment>
<keyword evidence="1" id="KW-0472">Membrane</keyword>
<keyword evidence="3" id="KW-1185">Reference proteome</keyword>
<evidence type="ECO:0000256" key="1">
    <source>
        <dbReference type="SAM" id="Phobius"/>
    </source>
</evidence>
<evidence type="ECO:0000313" key="3">
    <source>
        <dbReference type="Proteomes" id="UP000307790"/>
    </source>
</evidence>
<proteinExistence type="predicted"/>
<dbReference type="RefSeq" id="WP_138318517.1">
    <property type="nucleotide sequence ID" value="NZ_VCBC01000003.1"/>
</dbReference>
<feature type="transmembrane region" description="Helical" evidence="1">
    <location>
        <begin position="43"/>
        <end position="61"/>
    </location>
</feature>
<protein>
    <submittedName>
        <fullName evidence="2">Uncharacterized protein</fullName>
    </submittedName>
</protein>